<organism evidence="1">
    <name type="scientific">marine metagenome</name>
    <dbReference type="NCBI Taxonomy" id="408172"/>
    <lineage>
        <taxon>unclassified sequences</taxon>
        <taxon>metagenomes</taxon>
        <taxon>ecological metagenomes</taxon>
    </lineage>
</organism>
<proteinExistence type="predicted"/>
<reference evidence="1" key="1">
    <citation type="submission" date="2018-05" db="EMBL/GenBank/DDBJ databases">
        <authorList>
            <person name="Lanie J.A."/>
            <person name="Ng W.-L."/>
            <person name="Kazmierczak K.M."/>
            <person name="Andrzejewski T.M."/>
            <person name="Davidsen T.M."/>
            <person name="Wayne K.J."/>
            <person name="Tettelin H."/>
            <person name="Glass J.I."/>
            <person name="Rusch D."/>
            <person name="Podicherti R."/>
            <person name="Tsui H.-C.T."/>
            <person name="Winkler M.E."/>
        </authorList>
    </citation>
    <scope>NUCLEOTIDE SEQUENCE</scope>
</reference>
<feature type="non-terminal residue" evidence="1">
    <location>
        <position position="1"/>
    </location>
</feature>
<protein>
    <submittedName>
        <fullName evidence="1">Uncharacterized protein</fullName>
    </submittedName>
</protein>
<dbReference type="AlphaFoldDB" id="A0A382S2T8"/>
<dbReference type="EMBL" id="UINC01125786">
    <property type="protein sequence ID" value="SVD03862.1"/>
    <property type="molecule type" value="Genomic_DNA"/>
</dbReference>
<name>A0A382S2T8_9ZZZZ</name>
<sequence length="74" mass="8151">VVELGFVIGCRSGYPVLFGERKPVRARECGRWHGNKRGFRQNTWQVIAAASLFSTACIHGTVDTWRNGGCTVIG</sequence>
<gene>
    <name evidence="1" type="ORF">METZ01_LOCUS356716</name>
</gene>
<evidence type="ECO:0000313" key="1">
    <source>
        <dbReference type="EMBL" id="SVD03862.1"/>
    </source>
</evidence>
<accession>A0A382S2T8</accession>